<accession>A0AAE1AN75</accession>
<reference evidence="1" key="1">
    <citation type="journal article" date="2023" name="G3 (Bethesda)">
        <title>A reference genome for the long-term kleptoplast-retaining sea slug Elysia crispata morphotype clarki.</title>
        <authorList>
            <person name="Eastman K.E."/>
            <person name="Pendleton A.L."/>
            <person name="Shaikh M.A."/>
            <person name="Suttiyut T."/>
            <person name="Ogas R."/>
            <person name="Tomko P."/>
            <person name="Gavelis G."/>
            <person name="Widhalm J.R."/>
            <person name="Wisecaver J.H."/>
        </authorList>
    </citation>
    <scope>NUCLEOTIDE SEQUENCE</scope>
    <source>
        <strain evidence="1">ECLA1</strain>
    </source>
</reference>
<organism evidence="1 2">
    <name type="scientific">Elysia crispata</name>
    <name type="common">lettuce slug</name>
    <dbReference type="NCBI Taxonomy" id="231223"/>
    <lineage>
        <taxon>Eukaryota</taxon>
        <taxon>Metazoa</taxon>
        <taxon>Spiralia</taxon>
        <taxon>Lophotrochozoa</taxon>
        <taxon>Mollusca</taxon>
        <taxon>Gastropoda</taxon>
        <taxon>Heterobranchia</taxon>
        <taxon>Euthyneura</taxon>
        <taxon>Panpulmonata</taxon>
        <taxon>Sacoglossa</taxon>
        <taxon>Placobranchoidea</taxon>
        <taxon>Plakobranchidae</taxon>
        <taxon>Elysia</taxon>
    </lineage>
</organism>
<keyword evidence="2" id="KW-1185">Reference proteome</keyword>
<gene>
    <name evidence="1" type="ORF">RRG08_038299</name>
</gene>
<sequence length="129" mass="13961">MVQCGDKRVASSGNAGYHRPMERKLIMQGDNCSNYQVTWLKLRVSQKPGLAALPETSALDNDGGAAGLESLQNQVLGRDRGLKWRGLESSSRPRQGLEMAGVRIKFSPETGLEMAGVRIKFSAETGAVI</sequence>
<dbReference type="Proteomes" id="UP001283361">
    <property type="component" value="Unassembled WGS sequence"/>
</dbReference>
<dbReference type="EMBL" id="JAWDGP010001519">
    <property type="protein sequence ID" value="KAK3790808.1"/>
    <property type="molecule type" value="Genomic_DNA"/>
</dbReference>
<evidence type="ECO:0000313" key="1">
    <source>
        <dbReference type="EMBL" id="KAK3790808.1"/>
    </source>
</evidence>
<dbReference type="AlphaFoldDB" id="A0AAE1AN75"/>
<name>A0AAE1AN75_9GAST</name>
<protein>
    <submittedName>
        <fullName evidence="1">Uncharacterized protein</fullName>
    </submittedName>
</protein>
<proteinExistence type="predicted"/>
<evidence type="ECO:0000313" key="2">
    <source>
        <dbReference type="Proteomes" id="UP001283361"/>
    </source>
</evidence>
<comment type="caution">
    <text evidence="1">The sequence shown here is derived from an EMBL/GenBank/DDBJ whole genome shotgun (WGS) entry which is preliminary data.</text>
</comment>